<keyword evidence="4" id="KW-0347">Helicase</keyword>
<protein>
    <submittedName>
        <fullName evidence="9">Uncharacterized protein</fullName>
    </submittedName>
</protein>
<dbReference type="GO" id="GO:0003677">
    <property type="term" value="F:DNA binding"/>
    <property type="evidence" value="ECO:0007669"/>
    <property type="project" value="UniProtKB-KW"/>
</dbReference>
<organism evidence="8 9">
    <name type="scientific">Parascaris equorum</name>
    <name type="common">Equine roundworm</name>
    <dbReference type="NCBI Taxonomy" id="6256"/>
    <lineage>
        <taxon>Eukaryota</taxon>
        <taxon>Metazoa</taxon>
        <taxon>Ecdysozoa</taxon>
        <taxon>Nematoda</taxon>
        <taxon>Chromadorea</taxon>
        <taxon>Rhabditida</taxon>
        <taxon>Spirurina</taxon>
        <taxon>Ascaridomorpha</taxon>
        <taxon>Ascaridoidea</taxon>
        <taxon>Ascarididae</taxon>
        <taxon>Parascaris</taxon>
    </lineage>
</organism>
<evidence type="ECO:0000313" key="9">
    <source>
        <dbReference type="WBParaSite" id="PEQ_0000263201-mRNA-1"/>
    </source>
</evidence>
<dbReference type="InterPro" id="IPR044574">
    <property type="entry name" value="ARIP4-like"/>
</dbReference>
<comment type="subcellular location">
    <subcellularLocation>
        <location evidence="1">Nucleus</location>
    </subcellularLocation>
</comment>
<evidence type="ECO:0000256" key="2">
    <source>
        <dbReference type="ARBA" id="ARBA00007025"/>
    </source>
</evidence>
<dbReference type="InterPro" id="IPR027417">
    <property type="entry name" value="P-loop_NTPase"/>
</dbReference>
<dbReference type="GO" id="GO:0005524">
    <property type="term" value="F:ATP binding"/>
    <property type="evidence" value="ECO:0007669"/>
    <property type="project" value="UniProtKB-KW"/>
</dbReference>
<evidence type="ECO:0000256" key="6">
    <source>
        <dbReference type="ARBA" id="ARBA00023125"/>
    </source>
</evidence>
<accession>A0A914RLA4</accession>
<dbReference type="PANTHER" id="PTHR45797:SF3">
    <property type="entry name" value="TRANSCRIPTIONAL REGULATOR ATRX HOMOLOG"/>
    <property type="match status" value="1"/>
</dbReference>
<keyword evidence="6" id="KW-0238">DNA-binding</keyword>
<evidence type="ECO:0000256" key="5">
    <source>
        <dbReference type="ARBA" id="ARBA00022840"/>
    </source>
</evidence>
<dbReference type="SUPFAM" id="SSF52540">
    <property type="entry name" value="P-loop containing nucleoside triphosphate hydrolases"/>
    <property type="match status" value="1"/>
</dbReference>
<reference evidence="9" key="1">
    <citation type="submission" date="2022-11" db="UniProtKB">
        <authorList>
            <consortium name="WormBaseParasite"/>
        </authorList>
    </citation>
    <scope>IDENTIFICATION</scope>
</reference>
<dbReference type="GO" id="GO:0004386">
    <property type="term" value="F:helicase activity"/>
    <property type="evidence" value="ECO:0007669"/>
    <property type="project" value="UniProtKB-KW"/>
</dbReference>
<evidence type="ECO:0000313" key="8">
    <source>
        <dbReference type="Proteomes" id="UP000887564"/>
    </source>
</evidence>
<evidence type="ECO:0000256" key="7">
    <source>
        <dbReference type="ARBA" id="ARBA00023242"/>
    </source>
</evidence>
<name>A0A914RLA4_PAREQ</name>
<evidence type="ECO:0000256" key="1">
    <source>
        <dbReference type="ARBA" id="ARBA00004123"/>
    </source>
</evidence>
<dbReference type="Proteomes" id="UP000887564">
    <property type="component" value="Unplaced"/>
</dbReference>
<dbReference type="GO" id="GO:0016887">
    <property type="term" value="F:ATP hydrolysis activity"/>
    <property type="evidence" value="ECO:0007669"/>
    <property type="project" value="InterPro"/>
</dbReference>
<evidence type="ECO:0000256" key="3">
    <source>
        <dbReference type="ARBA" id="ARBA00022741"/>
    </source>
</evidence>
<dbReference type="Gene3D" id="3.40.50.10810">
    <property type="entry name" value="Tandem AAA-ATPase domain"/>
    <property type="match status" value="1"/>
</dbReference>
<comment type="similarity">
    <text evidence="2">Belongs to the SNF2/RAD54 helicase family.</text>
</comment>
<keyword evidence="7" id="KW-0539">Nucleus</keyword>
<keyword evidence="3" id="KW-0547">Nucleotide-binding</keyword>
<keyword evidence="5" id="KW-0067">ATP-binding</keyword>
<evidence type="ECO:0000256" key="4">
    <source>
        <dbReference type="ARBA" id="ARBA00022806"/>
    </source>
</evidence>
<keyword evidence="8" id="KW-1185">Reference proteome</keyword>
<dbReference type="PANTHER" id="PTHR45797">
    <property type="entry name" value="RAD54-LIKE"/>
    <property type="match status" value="1"/>
</dbReference>
<dbReference type="InterPro" id="IPR038718">
    <property type="entry name" value="SNF2-like_sf"/>
</dbReference>
<dbReference type="AlphaFoldDB" id="A0A914RLA4"/>
<proteinExistence type="inferred from homology"/>
<dbReference type="WBParaSite" id="PEQ_0000263201-mRNA-1">
    <property type="protein sequence ID" value="PEQ_0000263201-mRNA-1"/>
    <property type="gene ID" value="PEQ_0000263201"/>
</dbReference>
<dbReference type="GO" id="GO:0005634">
    <property type="term" value="C:nucleus"/>
    <property type="evidence" value="ECO:0007669"/>
    <property type="project" value="UniProtKB-SubCell"/>
</dbReference>
<sequence length="189" mass="21520">MVSWKTSVTLDLLASIYFNGIEFAEGTDLASTLNNSQRLKSIVLDPDSKSEEPCPVAVHQSLVRYLKKHQAEGIQFLYNCTIESLDRLDEEGGGAILAHCMGLGKTLQVMELDSLKEYSDRHMALQNWYQNEEPSVMIIGYDMFRILTRDDDDNIKASSKKMEAKKKLSKQARKLAKLQPDFRKFLQDP</sequence>
<keyword evidence="4" id="KW-0378">Hydrolase</keyword>